<feature type="region of interest" description="Disordered" evidence="1">
    <location>
        <begin position="121"/>
        <end position="162"/>
    </location>
</feature>
<dbReference type="Proteomes" id="UP000663853">
    <property type="component" value="Unassembled WGS sequence"/>
</dbReference>
<organism evidence="2 3">
    <name type="scientific">Rhizoctonia solani</name>
    <dbReference type="NCBI Taxonomy" id="456999"/>
    <lineage>
        <taxon>Eukaryota</taxon>
        <taxon>Fungi</taxon>
        <taxon>Dikarya</taxon>
        <taxon>Basidiomycota</taxon>
        <taxon>Agaricomycotina</taxon>
        <taxon>Agaricomycetes</taxon>
        <taxon>Cantharellales</taxon>
        <taxon>Ceratobasidiaceae</taxon>
        <taxon>Rhizoctonia</taxon>
    </lineage>
</organism>
<name>A0A8H3DKT3_9AGAM</name>
<sequence>MGPTSRSFPNVATSRRTAGQTSVPSNNTKPNHLMTTASTSAFPSHILQATGLPEHRAAGQKVPRYATSTAASRKRQLPRIRPERPAPNNSAGTAFSNPPAKHVAEGFVSRIPIRSKAKVKIASSESTLCTTPAGTPHLPMQPTPTPRPIPNSPPPQYAERSETPLQSYLANLPPALRPFSPQLQSPPPYLRHPSELELEIYIPPYAYEDESEEIVARLLQSLANPLTEFSLVRGLSFKPVLRRQLPDIEAPCNENRRSVMLGLPTRAGTNGPDELARLILEDIKNIMDASGFPIDITYS</sequence>
<evidence type="ECO:0000256" key="1">
    <source>
        <dbReference type="SAM" id="MobiDB-lite"/>
    </source>
</evidence>
<dbReference type="AlphaFoldDB" id="A0A8H3DKT3"/>
<evidence type="ECO:0000313" key="3">
    <source>
        <dbReference type="Proteomes" id="UP000663853"/>
    </source>
</evidence>
<feature type="compositionally biased region" description="Polar residues" evidence="1">
    <location>
        <begin position="1"/>
        <end position="42"/>
    </location>
</feature>
<feature type="region of interest" description="Disordered" evidence="1">
    <location>
        <begin position="1"/>
        <end position="100"/>
    </location>
</feature>
<feature type="compositionally biased region" description="Polar residues" evidence="1">
    <location>
        <begin position="87"/>
        <end position="96"/>
    </location>
</feature>
<protein>
    <submittedName>
        <fullName evidence="2">Uncharacterized protein</fullName>
    </submittedName>
</protein>
<gene>
    <name evidence="2" type="ORF">RDB_LOCUS166930</name>
</gene>
<dbReference type="EMBL" id="CAJMXA010003990">
    <property type="protein sequence ID" value="CAE6530421.1"/>
    <property type="molecule type" value="Genomic_DNA"/>
</dbReference>
<accession>A0A8H3DKT3</accession>
<evidence type="ECO:0000313" key="2">
    <source>
        <dbReference type="EMBL" id="CAE6530421.1"/>
    </source>
</evidence>
<reference evidence="2" key="1">
    <citation type="submission" date="2021-01" db="EMBL/GenBank/DDBJ databases">
        <authorList>
            <person name="Kaushik A."/>
        </authorList>
    </citation>
    <scope>NUCLEOTIDE SEQUENCE</scope>
    <source>
        <strain evidence="2">AG6-10EEA</strain>
    </source>
</reference>
<feature type="compositionally biased region" description="Pro residues" evidence="1">
    <location>
        <begin position="139"/>
        <end position="156"/>
    </location>
</feature>
<feature type="compositionally biased region" description="Polar residues" evidence="1">
    <location>
        <begin position="123"/>
        <end position="133"/>
    </location>
</feature>
<comment type="caution">
    <text evidence="2">The sequence shown here is derived from an EMBL/GenBank/DDBJ whole genome shotgun (WGS) entry which is preliminary data.</text>
</comment>
<proteinExistence type="predicted"/>